<dbReference type="InterPro" id="IPR000210">
    <property type="entry name" value="BTB/POZ_dom"/>
</dbReference>
<organism evidence="3 4">
    <name type="scientific">Chironomus riparius</name>
    <dbReference type="NCBI Taxonomy" id="315576"/>
    <lineage>
        <taxon>Eukaryota</taxon>
        <taxon>Metazoa</taxon>
        <taxon>Ecdysozoa</taxon>
        <taxon>Arthropoda</taxon>
        <taxon>Hexapoda</taxon>
        <taxon>Insecta</taxon>
        <taxon>Pterygota</taxon>
        <taxon>Neoptera</taxon>
        <taxon>Endopterygota</taxon>
        <taxon>Diptera</taxon>
        <taxon>Nematocera</taxon>
        <taxon>Chironomoidea</taxon>
        <taxon>Chironomidae</taxon>
        <taxon>Chironominae</taxon>
        <taxon>Chironomus</taxon>
    </lineage>
</organism>
<feature type="domain" description="BTB" evidence="2">
    <location>
        <begin position="220"/>
        <end position="277"/>
    </location>
</feature>
<dbReference type="PANTHER" id="PTHR45774">
    <property type="entry name" value="BTB/POZ DOMAIN-CONTAINING"/>
    <property type="match status" value="1"/>
</dbReference>
<dbReference type="CDD" id="cd18186">
    <property type="entry name" value="BTB_POZ_ZBTB_KLHL-like"/>
    <property type="match status" value="1"/>
</dbReference>
<dbReference type="OrthoDB" id="7492888at2759"/>
<reference evidence="3" key="1">
    <citation type="submission" date="2022-01" db="EMBL/GenBank/DDBJ databases">
        <authorList>
            <person name="King R."/>
        </authorList>
    </citation>
    <scope>NUCLEOTIDE SEQUENCE</scope>
</reference>
<feature type="compositionally biased region" description="Polar residues" evidence="1">
    <location>
        <begin position="109"/>
        <end position="137"/>
    </location>
</feature>
<feature type="compositionally biased region" description="Low complexity" evidence="1">
    <location>
        <begin position="525"/>
        <end position="541"/>
    </location>
</feature>
<dbReference type="Proteomes" id="UP001153620">
    <property type="component" value="Chromosome 2"/>
</dbReference>
<dbReference type="EMBL" id="OU895878">
    <property type="protein sequence ID" value="CAG9805853.1"/>
    <property type="molecule type" value="Genomic_DNA"/>
</dbReference>
<feature type="compositionally biased region" description="Low complexity" evidence="1">
    <location>
        <begin position="412"/>
        <end position="462"/>
    </location>
</feature>
<dbReference type="PANTHER" id="PTHR45774:SF3">
    <property type="entry name" value="BTB (POZ) DOMAIN-CONTAINING 2B-RELATED"/>
    <property type="match status" value="1"/>
</dbReference>
<dbReference type="InterPro" id="IPR011333">
    <property type="entry name" value="SKP1/BTB/POZ_sf"/>
</dbReference>
<feature type="compositionally biased region" description="Polar residues" evidence="1">
    <location>
        <begin position="91"/>
        <end position="101"/>
    </location>
</feature>
<evidence type="ECO:0000313" key="3">
    <source>
        <dbReference type="EMBL" id="CAG9805853.1"/>
    </source>
</evidence>
<dbReference type="AlphaFoldDB" id="A0A9N9RXP2"/>
<dbReference type="Gene3D" id="3.30.710.10">
    <property type="entry name" value="Potassium Channel Kv1.1, Chain A"/>
    <property type="match status" value="1"/>
</dbReference>
<feature type="compositionally biased region" description="Polar residues" evidence="1">
    <location>
        <begin position="28"/>
        <end position="51"/>
    </location>
</feature>
<feature type="compositionally biased region" description="Polar residues" evidence="1">
    <location>
        <begin position="509"/>
        <end position="518"/>
    </location>
</feature>
<evidence type="ECO:0000259" key="2">
    <source>
        <dbReference type="PROSITE" id="PS50097"/>
    </source>
</evidence>
<gene>
    <name evidence="3" type="ORF">CHIRRI_LOCUS8720</name>
</gene>
<accession>A0A9N9RXP2</accession>
<feature type="region of interest" description="Disordered" evidence="1">
    <location>
        <begin position="392"/>
        <end position="462"/>
    </location>
</feature>
<reference evidence="3" key="2">
    <citation type="submission" date="2022-10" db="EMBL/GenBank/DDBJ databases">
        <authorList>
            <consortium name="ENA_rothamsted_submissions"/>
            <consortium name="culmorum"/>
            <person name="King R."/>
        </authorList>
    </citation>
    <scope>NUCLEOTIDE SEQUENCE</scope>
</reference>
<proteinExistence type="predicted"/>
<dbReference type="SUPFAM" id="SSF54695">
    <property type="entry name" value="POZ domain"/>
    <property type="match status" value="1"/>
</dbReference>
<name>A0A9N9RXP2_9DIPT</name>
<evidence type="ECO:0000256" key="1">
    <source>
        <dbReference type="SAM" id="MobiDB-lite"/>
    </source>
</evidence>
<dbReference type="SMART" id="SM00225">
    <property type="entry name" value="BTB"/>
    <property type="match status" value="1"/>
</dbReference>
<evidence type="ECO:0000313" key="4">
    <source>
        <dbReference type="Proteomes" id="UP001153620"/>
    </source>
</evidence>
<protein>
    <recommendedName>
        <fullName evidence="2">BTB domain-containing protein</fullName>
    </recommendedName>
</protein>
<dbReference type="PROSITE" id="PS50097">
    <property type="entry name" value="BTB"/>
    <property type="match status" value="1"/>
</dbReference>
<feature type="region of interest" description="Disordered" evidence="1">
    <location>
        <begin position="91"/>
        <end position="137"/>
    </location>
</feature>
<sequence>MGSDSSKASKNNANVAVAQDALKFGPSIGSSRSSQYSLNRDQLTHPSTQVKPQLPQLPPPVYTKTDPLQASYNVNLLNKTSQNIQQTTAIASKTGSQISTERNSDLKNKQTSASESGNVANINKPANQQQTTSDHQKLQNINKSIVASTGQSPIYDPTANRFVWTNDSGKSTIDFEQESQKVKKDVLSGNDAALAISKALNKNVSLSEVRKLLINNEYMSDVKFILNSIVFHGHKLFLVTASPLFYQHFQVSGLKEMRVEGIEESIFLAMLSFCYTGILHKLTDDNILSTLLAADKLKISQAYTTCCGFITNKINPDGVFVVFEKAIDLENEQFQKKCLDYIKKNETKCFSSKGFFNIGLASLVTMLEMCDYPTEKLNEVVEKWNLGPAIEEVKPSNIPAGPQNKGAKKKGNPPQQVQKNQQPNAQQQRKPKNQHQQQQQRGQHNTQQQRNQPPLLPFPQQNMMNFPHQQFQHQNSLQFQLQNMQQLQNQNMHHVQQQIIQQRNLQQQPAKNPKQNEAQKSKNRQQQQNKKPGPGNQQIPNLIDLDIPPPPFAEGFHRNLTVFPSSGSFMRRADSISNLSDDLMSFKGDDDDTNDAGLVCVDDDEGGKIKIVIKGIESVGTTEFARIDFVAKRSFLLQEVWFNENMIQNSNEIRISIAVFENEQRSDIHSRSIKRVSINRCNFIKFTRQPLKIFVGQKFFIKVNFSEQASRKHLDPQNLSSTDFLELRRDDEVRKYFNCINKLVVSEMA</sequence>
<feature type="region of interest" description="Disordered" evidence="1">
    <location>
        <begin position="489"/>
        <end position="541"/>
    </location>
</feature>
<dbReference type="Pfam" id="PF00651">
    <property type="entry name" value="BTB"/>
    <property type="match status" value="1"/>
</dbReference>
<feature type="region of interest" description="Disordered" evidence="1">
    <location>
        <begin position="23"/>
        <end position="66"/>
    </location>
</feature>
<feature type="compositionally biased region" description="Low complexity" evidence="1">
    <location>
        <begin position="489"/>
        <end position="508"/>
    </location>
</feature>
<keyword evidence="4" id="KW-1185">Reference proteome</keyword>